<keyword evidence="3" id="KW-1185">Reference proteome</keyword>
<comment type="caution">
    <text evidence="2">The sequence shown here is derived from an EMBL/GenBank/DDBJ whole genome shotgun (WGS) entry which is preliminary data.</text>
</comment>
<feature type="compositionally biased region" description="Pro residues" evidence="1">
    <location>
        <begin position="33"/>
        <end position="42"/>
    </location>
</feature>
<evidence type="ECO:0000313" key="3">
    <source>
        <dbReference type="Proteomes" id="UP000585474"/>
    </source>
</evidence>
<feature type="region of interest" description="Disordered" evidence="1">
    <location>
        <begin position="1"/>
        <end position="75"/>
    </location>
</feature>
<dbReference type="OrthoDB" id="10581456at2759"/>
<accession>A0A7J0G373</accession>
<organism evidence="2 3">
    <name type="scientific">Actinidia rufa</name>
    <dbReference type="NCBI Taxonomy" id="165716"/>
    <lineage>
        <taxon>Eukaryota</taxon>
        <taxon>Viridiplantae</taxon>
        <taxon>Streptophyta</taxon>
        <taxon>Embryophyta</taxon>
        <taxon>Tracheophyta</taxon>
        <taxon>Spermatophyta</taxon>
        <taxon>Magnoliopsida</taxon>
        <taxon>eudicotyledons</taxon>
        <taxon>Gunneridae</taxon>
        <taxon>Pentapetalae</taxon>
        <taxon>asterids</taxon>
        <taxon>Ericales</taxon>
        <taxon>Actinidiaceae</taxon>
        <taxon>Actinidia</taxon>
    </lineage>
</organism>
<evidence type="ECO:0000256" key="1">
    <source>
        <dbReference type="SAM" id="MobiDB-lite"/>
    </source>
</evidence>
<dbReference type="AlphaFoldDB" id="A0A7J0G373"/>
<dbReference type="EMBL" id="BJWL01000017">
    <property type="protein sequence ID" value="GFZ05227.1"/>
    <property type="molecule type" value="Genomic_DNA"/>
</dbReference>
<proteinExistence type="predicted"/>
<feature type="region of interest" description="Disordered" evidence="1">
    <location>
        <begin position="87"/>
        <end position="131"/>
    </location>
</feature>
<sequence>MILQVVSATPALVEETKVEPIKAEETTTEEVATPPPPPPPAAEPEKETDTTVTPEEPVALENQAPVAPEPVQEEKVEALELASVLEIEAKPEPESESVNEALKDEVGGIEEKPAEGEEEIGKEAPVEKTED</sequence>
<reference evidence="2 3" key="1">
    <citation type="submission" date="2019-07" db="EMBL/GenBank/DDBJ databases">
        <title>De Novo Assembly of kiwifruit Actinidia rufa.</title>
        <authorList>
            <person name="Sugita-Konishi S."/>
            <person name="Sato K."/>
            <person name="Mori E."/>
            <person name="Abe Y."/>
            <person name="Kisaki G."/>
            <person name="Hamano K."/>
            <person name="Suezawa K."/>
            <person name="Otani M."/>
            <person name="Fukuda T."/>
            <person name="Manabe T."/>
            <person name="Gomi K."/>
            <person name="Tabuchi M."/>
            <person name="Akimitsu K."/>
            <person name="Kataoka I."/>
        </authorList>
    </citation>
    <scope>NUCLEOTIDE SEQUENCE [LARGE SCALE GENOMIC DNA]</scope>
    <source>
        <strain evidence="3">cv. Fuchu</strain>
    </source>
</reference>
<dbReference type="Proteomes" id="UP000585474">
    <property type="component" value="Unassembled WGS sequence"/>
</dbReference>
<evidence type="ECO:0000313" key="2">
    <source>
        <dbReference type="EMBL" id="GFZ05227.1"/>
    </source>
</evidence>
<name>A0A7J0G373_9ERIC</name>
<protein>
    <submittedName>
        <fullName evidence="2">Uncharacterized protein</fullName>
    </submittedName>
</protein>
<gene>
    <name evidence="2" type="ORF">Acr_17g0007990</name>
</gene>
<feature type="compositionally biased region" description="Basic and acidic residues" evidence="1">
    <location>
        <begin position="101"/>
        <end position="131"/>
    </location>
</feature>
<feature type="compositionally biased region" description="Basic and acidic residues" evidence="1">
    <location>
        <begin position="14"/>
        <end position="25"/>
    </location>
</feature>